<keyword evidence="5" id="KW-0808">Transferase</keyword>
<evidence type="ECO:0000259" key="11">
    <source>
        <dbReference type="Pfam" id="PF03007"/>
    </source>
</evidence>
<evidence type="ECO:0000256" key="10">
    <source>
        <dbReference type="ARBA" id="ARBA00048109"/>
    </source>
</evidence>
<dbReference type="InterPro" id="IPR045034">
    <property type="entry name" value="O-acyltransferase_WSD1-like"/>
</dbReference>
<accession>A0A3Q7X3G0</accession>
<evidence type="ECO:0000256" key="6">
    <source>
        <dbReference type="ARBA" id="ARBA00022824"/>
    </source>
</evidence>
<dbReference type="PANTHER" id="PTHR31650:SF29">
    <property type="entry name" value="O-ACYLTRANSFERASE WSD1-LIKE PROTEIN"/>
    <property type="match status" value="1"/>
</dbReference>
<evidence type="ECO:0000256" key="7">
    <source>
        <dbReference type="ARBA" id="ARBA00023315"/>
    </source>
</evidence>
<evidence type="ECO:0000256" key="2">
    <source>
        <dbReference type="ARBA" id="ARBA00004586"/>
    </source>
</evidence>
<dbReference type="PANTHER" id="PTHR31650">
    <property type="entry name" value="O-ACYLTRANSFERASE (WSD1-LIKE) FAMILY PROTEIN"/>
    <property type="match status" value="1"/>
</dbReference>
<comment type="catalytic activity">
    <reaction evidence="10">
        <text>an acyl-CoA + a 1,2-diacyl-sn-glycerol = a triacyl-sn-glycerol + CoA</text>
        <dbReference type="Rhea" id="RHEA:10868"/>
        <dbReference type="ChEBI" id="CHEBI:17815"/>
        <dbReference type="ChEBI" id="CHEBI:57287"/>
        <dbReference type="ChEBI" id="CHEBI:58342"/>
        <dbReference type="ChEBI" id="CHEBI:64615"/>
        <dbReference type="EC" id="2.3.1.20"/>
    </reaction>
</comment>
<comment type="pathway">
    <text evidence="3">Glycerolipid metabolism; triacylglycerol biosynthesis.</text>
</comment>
<dbReference type="SUPFAM" id="SSF52777">
    <property type="entry name" value="CoA-dependent acyltransferases"/>
    <property type="match status" value="1"/>
</dbReference>
<proteinExistence type="inferred from homology"/>
<dbReference type="RefSeq" id="XP_027188264.1">
    <property type="nucleotide sequence ID" value="XM_027332463.1"/>
</dbReference>
<dbReference type="Proteomes" id="UP000087171">
    <property type="component" value="Chromosome Ca3"/>
</dbReference>
<dbReference type="GO" id="GO:0004144">
    <property type="term" value="F:diacylglycerol O-acyltransferase activity"/>
    <property type="evidence" value="ECO:0007669"/>
    <property type="project" value="UniProtKB-EC"/>
</dbReference>
<dbReference type="Pfam" id="PF06974">
    <property type="entry name" value="WS_DGAT_C"/>
    <property type="match status" value="1"/>
</dbReference>
<organism evidence="13 14">
    <name type="scientific">Cicer arietinum</name>
    <name type="common">Chickpea</name>
    <name type="synonym">Garbanzo</name>
    <dbReference type="NCBI Taxonomy" id="3827"/>
    <lineage>
        <taxon>Eukaryota</taxon>
        <taxon>Viridiplantae</taxon>
        <taxon>Streptophyta</taxon>
        <taxon>Embryophyta</taxon>
        <taxon>Tracheophyta</taxon>
        <taxon>Spermatophyta</taxon>
        <taxon>Magnoliopsida</taxon>
        <taxon>eudicotyledons</taxon>
        <taxon>Gunneridae</taxon>
        <taxon>Pentapetalae</taxon>
        <taxon>rosids</taxon>
        <taxon>fabids</taxon>
        <taxon>Fabales</taxon>
        <taxon>Fabaceae</taxon>
        <taxon>Papilionoideae</taxon>
        <taxon>50 kb inversion clade</taxon>
        <taxon>NPAAA clade</taxon>
        <taxon>Hologalegina</taxon>
        <taxon>IRL clade</taxon>
        <taxon>Cicereae</taxon>
        <taxon>Cicer</taxon>
    </lineage>
</organism>
<dbReference type="GO" id="GO:0005789">
    <property type="term" value="C:endoplasmic reticulum membrane"/>
    <property type="evidence" value="ECO:0007669"/>
    <property type="project" value="UniProtKB-SubCell"/>
</dbReference>
<evidence type="ECO:0000256" key="4">
    <source>
        <dbReference type="ARBA" id="ARBA00005189"/>
    </source>
</evidence>
<keyword evidence="7" id="KW-0012">Acyltransferase</keyword>
<name>A0A3Q7X3G0_CICAR</name>
<evidence type="ECO:0000256" key="1">
    <source>
        <dbReference type="ARBA" id="ARBA00004162"/>
    </source>
</evidence>
<dbReference type="UniPathway" id="UPA00282"/>
<reference evidence="14" key="2">
    <citation type="submission" date="2025-08" db="UniProtKB">
        <authorList>
            <consortium name="RefSeq"/>
        </authorList>
    </citation>
    <scope>IDENTIFICATION</scope>
    <source>
        <tissue evidence="14">Etiolated seedlings</tissue>
    </source>
</reference>
<comment type="pathway">
    <text evidence="4">Lipid metabolism.</text>
</comment>
<dbReference type="AlphaFoldDB" id="A0A3Q7X3G0"/>
<keyword evidence="13" id="KW-1185">Reference proteome</keyword>
<dbReference type="OrthoDB" id="619536at2759"/>
<dbReference type="Pfam" id="PF03007">
    <property type="entry name" value="WS_DGAT_cat"/>
    <property type="match status" value="1"/>
</dbReference>
<keyword evidence="6" id="KW-0256">Endoplasmic reticulum</keyword>
<evidence type="ECO:0000313" key="14">
    <source>
        <dbReference type="RefSeq" id="XP_027188264.1"/>
    </source>
</evidence>
<protein>
    <submittedName>
        <fullName evidence="14">O-acyltransferase WSD1-like isoform X1</fullName>
    </submittedName>
</protein>
<evidence type="ECO:0000256" key="3">
    <source>
        <dbReference type="ARBA" id="ARBA00004771"/>
    </source>
</evidence>
<dbReference type="GO" id="GO:0047196">
    <property type="term" value="F:long-chain-alcohol O-fatty-acyltransferase activity"/>
    <property type="evidence" value="ECO:0007669"/>
    <property type="project" value="UniProtKB-EC"/>
</dbReference>
<evidence type="ECO:0000256" key="8">
    <source>
        <dbReference type="ARBA" id="ARBA00024360"/>
    </source>
</evidence>
<sequence>MEEYLEEELTEPVSPMGQCLNNTSLCSYILAFLEFEVPIHDLPIVSLVEDAFLSIPHFTSIMVNDERGVKRWKQVEVKLEEHIIEPKLIDDGISVDLYDKHFADYISRMALEKLPPTKPLWQVHVFKYPTSNAAGTLVFKLHHAIGDGYSLMSVILSSLQRADDPSLPLSFPSSRKSSKPNKFSRLFLNKMPQFLSIPFNSVSEFGSSLLKSTLLEDDKTPIRSGVEAVEFRPTKLSNVTFSIDHIKQIKSNLGVTINDVITGIIFYGIRLYMQDVDYRSRTLNSTALVIASTRHIKDYQRVQDMMLKTAKSAWGNRITYYHVSIPKLEDIPISNPLQFVMKAHTSIKRKNNSFAPLLVTKLLQMKVKFEGPEVVAKYVHNTLRKSSLIISNVVGPIEQMAWANHPIGGFSFTLAGFPQHNLLSLLQSLVITIMSYMGVLRVTSSTEEGFIDEQKLMQYMNKAFEIIRHESIAKENIPKWNDFF</sequence>
<dbReference type="GO" id="GO:0005886">
    <property type="term" value="C:plasma membrane"/>
    <property type="evidence" value="ECO:0007669"/>
    <property type="project" value="UniProtKB-SubCell"/>
</dbReference>
<feature type="domain" description="O-acyltransferase WSD1-like N-terminal" evidence="11">
    <location>
        <begin position="100"/>
        <end position="261"/>
    </location>
</feature>
<comment type="subcellular location">
    <subcellularLocation>
        <location evidence="1">Cell membrane</location>
        <topology evidence="1">Single-pass membrane protein</topology>
    </subcellularLocation>
    <subcellularLocation>
        <location evidence="2">Endoplasmic reticulum membrane</location>
    </subcellularLocation>
</comment>
<comment type="catalytic activity">
    <reaction evidence="9">
        <text>a long chain fatty alcohol + a fatty acyl-CoA = a long-chain alcohol wax ester + CoA</text>
        <dbReference type="Rhea" id="RHEA:38443"/>
        <dbReference type="ChEBI" id="CHEBI:17135"/>
        <dbReference type="ChEBI" id="CHEBI:57287"/>
        <dbReference type="ChEBI" id="CHEBI:77636"/>
        <dbReference type="ChEBI" id="CHEBI:235323"/>
        <dbReference type="EC" id="2.3.1.75"/>
    </reaction>
</comment>
<comment type="similarity">
    <text evidence="8">In the N-terminal section; belongs to the long-chain O-acyltransferase family.</text>
</comment>
<evidence type="ECO:0000256" key="9">
    <source>
        <dbReference type="ARBA" id="ARBA00047604"/>
    </source>
</evidence>
<evidence type="ECO:0000256" key="5">
    <source>
        <dbReference type="ARBA" id="ARBA00022679"/>
    </source>
</evidence>
<gene>
    <name evidence="14" type="primary">LOC101512276</name>
</gene>
<dbReference type="GO" id="GO:0019432">
    <property type="term" value="P:triglyceride biosynthetic process"/>
    <property type="evidence" value="ECO:0007669"/>
    <property type="project" value="UniProtKB-UniPathway"/>
</dbReference>
<feature type="domain" description="O-acyltransferase WSD1 C-terminal" evidence="12">
    <location>
        <begin position="314"/>
        <end position="467"/>
    </location>
</feature>
<reference evidence="13" key="1">
    <citation type="journal article" date="2013" name="Nat. Biotechnol.">
        <title>Draft genome sequence of chickpea (Cicer arietinum) provides a resource for trait improvement.</title>
        <authorList>
            <person name="Varshney R.K."/>
            <person name="Song C."/>
            <person name="Saxena R.K."/>
            <person name="Azam S."/>
            <person name="Yu S."/>
            <person name="Sharpe A.G."/>
            <person name="Cannon S."/>
            <person name="Baek J."/>
            <person name="Rosen B.D."/>
            <person name="Tar'an B."/>
            <person name="Millan T."/>
            <person name="Zhang X."/>
            <person name="Ramsay L.D."/>
            <person name="Iwata A."/>
            <person name="Wang Y."/>
            <person name="Nelson W."/>
            <person name="Farmer A.D."/>
            <person name="Gaur P.M."/>
            <person name="Soderlund C."/>
            <person name="Penmetsa R.V."/>
            <person name="Xu C."/>
            <person name="Bharti A.K."/>
            <person name="He W."/>
            <person name="Winter P."/>
            <person name="Zhao S."/>
            <person name="Hane J.K."/>
            <person name="Carrasquilla-Garcia N."/>
            <person name="Condie J.A."/>
            <person name="Upadhyaya H.D."/>
            <person name="Luo M.C."/>
            <person name="Thudi M."/>
            <person name="Gowda C.L."/>
            <person name="Singh N.P."/>
            <person name="Lichtenzveig J."/>
            <person name="Gali K.K."/>
            <person name="Rubio J."/>
            <person name="Nadarajan N."/>
            <person name="Dolezel J."/>
            <person name="Bansal K.C."/>
            <person name="Xu X."/>
            <person name="Edwards D."/>
            <person name="Zhang G."/>
            <person name="Kahl G."/>
            <person name="Gil J."/>
            <person name="Singh K.B."/>
            <person name="Datta S.K."/>
            <person name="Jackson S.A."/>
            <person name="Wang J."/>
            <person name="Cook D.R."/>
        </authorList>
    </citation>
    <scope>NUCLEOTIDE SEQUENCE [LARGE SCALE GENOMIC DNA]</scope>
    <source>
        <strain evidence="13">cv. CDC Frontier</strain>
    </source>
</reference>
<dbReference type="InterPro" id="IPR004255">
    <property type="entry name" value="O-acyltransferase_WSD1_N"/>
</dbReference>
<dbReference type="InterPro" id="IPR009721">
    <property type="entry name" value="O-acyltransferase_WSD1_C"/>
</dbReference>
<evidence type="ECO:0000259" key="12">
    <source>
        <dbReference type="Pfam" id="PF06974"/>
    </source>
</evidence>
<evidence type="ECO:0000313" key="13">
    <source>
        <dbReference type="Proteomes" id="UP000087171"/>
    </source>
</evidence>